<dbReference type="AlphaFoldDB" id="A0A0F9IAV6"/>
<evidence type="ECO:0000313" key="1">
    <source>
        <dbReference type="EMBL" id="KKL84547.1"/>
    </source>
</evidence>
<proteinExistence type="predicted"/>
<sequence>MENENFLGIYLSKTKATAVLLSVDQANPAILNCFSVSTDQGDDTGQVDDTAGSLAELISQGLAVRALKFGEVSIAIDCSLFTQHNLRSEFTDPKQIAQTIKFDAEEVLATDAANIAVAFEITAVEETGSDVTVYTADRHQFDDILADLQANNLDPIAIEPDIT</sequence>
<dbReference type="EMBL" id="LAZR01021669">
    <property type="protein sequence ID" value="KKL84547.1"/>
    <property type="molecule type" value="Genomic_DNA"/>
</dbReference>
<name>A0A0F9IAV6_9ZZZZ</name>
<dbReference type="SUPFAM" id="SSF53067">
    <property type="entry name" value="Actin-like ATPase domain"/>
    <property type="match status" value="1"/>
</dbReference>
<dbReference type="InterPro" id="IPR043129">
    <property type="entry name" value="ATPase_NBD"/>
</dbReference>
<dbReference type="Gene3D" id="3.30.420.380">
    <property type="match status" value="1"/>
</dbReference>
<feature type="non-terminal residue" evidence="1">
    <location>
        <position position="163"/>
    </location>
</feature>
<comment type="caution">
    <text evidence="1">The sequence shown here is derived from an EMBL/GenBank/DDBJ whole genome shotgun (WGS) entry which is preliminary data.</text>
</comment>
<organism evidence="1">
    <name type="scientific">marine sediment metagenome</name>
    <dbReference type="NCBI Taxonomy" id="412755"/>
    <lineage>
        <taxon>unclassified sequences</taxon>
        <taxon>metagenomes</taxon>
        <taxon>ecological metagenomes</taxon>
    </lineage>
</organism>
<accession>A0A0F9IAV6</accession>
<reference evidence="1" key="1">
    <citation type="journal article" date="2015" name="Nature">
        <title>Complex archaea that bridge the gap between prokaryotes and eukaryotes.</title>
        <authorList>
            <person name="Spang A."/>
            <person name="Saw J.H."/>
            <person name="Jorgensen S.L."/>
            <person name="Zaremba-Niedzwiedzka K."/>
            <person name="Martijn J."/>
            <person name="Lind A.E."/>
            <person name="van Eijk R."/>
            <person name="Schleper C."/>
            <person name="Guy L."/>
            <person name="Ettema T.J."/>
        </authorList>
    </citation>
    <scope>NUCLEOTIDE SEQUENCE</scope>
</reference>
<protein>
    <submittedName>
        <fullName evidence="1">Uncharacterized protein</fullName>
    </submittedName>
</protein>
<gene>
    <name evidence="1" type="ORF">LCGC14_1963620</name>
</gene>